<keyword evidence="4" id="KW-0694">RNA-binding</keyword>
<dbReference type="Proteomes" id="UP000215215">
    <property type="component" value="Unassembled WGS sequence"/>
</dbReference>
<name>A0A235BNV4_UNCW3</name>
<comment type="caution">
    <text evidence="7">The sequence shown here is derived from an EMBL/GenBank/DDBJ whole genome shotgun (WGS) entry which is preliminary data.</text>
</comment>
<accession>A0A235BNV4</accession>
<evidence type="ECO:0000313" key="8">
    <source>
        <dbReference type="Proteomes" id="UP000215215"/>
    </source>
</evidence>
<dbReference type="GO" id="GO:0051607">
    <property type="term" value="P:defense response to virus"/>
    <property type="evidence" value="ECO:0007669"/>
    <property type="project" value="UniProtKB-KW"/>
</dbReference>
<reference evidence="7 8" key="1">
    <citation type="submission" date="2017-07" db="EMBL/GenBank/DDBJ databases">
        <title>Recovery of genomes from metagenomes via a dereplication, aggregation, and scoring strategy.</title>
        <authorList>
            <person name="Sieber C.M."/>
            <person name="Probst A.J."/>
            <person name="Sharrar A."/>
            <person name="Thomas B.C."/>
            <person name="Hess M."/>
            <person name="Tringe S.G."/>
            <person name="Banfield J.F."/>
        </authorList>
    </citation>
    <scope>NUCLEOTIDE SEQUENCE [LARGE SCALE GENOMIC DNA]</scope>
    <source>
        <strain evidence="7">JGI_Cruoil_03_44_89</strain>
    </source>
</reference>
<dbReference type="Pfam" id="PF03750">
    <property type="entry name" value="Csm2_III-A"/>
    <property type="match status" value="1"/>
</dbReference>
<evidence type="ECO:0000256" key="3">
    <source>
        <dbReference type="ARBA" id="ARBA00016118"/>
    </source>
</evidence>
<gene>
    <name evidence="7" type="primary">csm2</name>
    <name evidence="7" type="ORF">CH333_09560</name>
</gene>
<comment type="function">
    <text evidence="1">This subunit may be involved in monitoring complementarity of crRNA and target RNA.</text>
</comment>
<keyword evidence="5" id="KW-0051">Antiviral defense</keyword>
<proteinExistence type="inferred from homology"/>
<evidence type="ECO:0000256" key="4">
    <source>
        <dbReference type="ARBA" id="ARBA00022884"/>
    </source>
</evidence>
<evidence type="ECO:0000313" key="7">
    <source>
        <dbReference type="EMBL" id="OYD13894.1"/>
    </source>
</evidence>
<dbReference type="EMBL" id="NOZQ01000211">
    <property type="protein sequence ID" value="OYD13894.1"/>
    <property type="molecule type" value="Genomic_DNA"/>
</dbReference>
<evidence type="ECO:0000256" key="1">
    <source>
        <dbReference type="ARBA" id="ARBA00003640"/>
    </source>
</evidence>
<dbReference type="InterPro" id="IPR010149">
    <property type="entry name" value="CRISPR-assoc_prot_Csm2_III-A"/>
</dbReference>
<dbReference type="NCBIfam" id="TIGR01870">
    <property type="entry name" value="cas_TM1810_Csm2"/>
    <property type="match status" value="1"/>
</dbReference>
<evidence type="ECO:0000256" key="2">
    <source>
        <dbReference type="ARBA" id="ARBA00006896"/>
    </source>
</evidence>
<protein>
    <recommendedName>
        <fullName evidence="3">CRISPR system Cms protein Csm2</fullName>
    </recommendedName>
    <alternativeName>
        <fullName evidence="6">CRISPR type III A-associated protein Csm2</fullName>
    </alternativeName>
</protein>
<dbReference type="GO" id="GO:0003723">
    <property type="term" value="F:RNA binding"/>
    <property type="evidence" value="ECO:0007669"/>
    <property type="project" value="UniProtKB-KW"/>
</dbReference>
<organism evidence="7 8">
    <name type="scientific">candidate division WOR-3 bacterium JGI_Cruoil_03_44_89</name>
    <dbReference type="NCBI Taxonomy" id="1973748"/>
    <lineage>
        <taxon>Bacteria</taxon>
        <taxon>Bacteria division WOR-3</taxon>
    </lineage>
</organism>
<dbReference type="AlphaFoldDB" id="A0A235BNV4"/>
<evidence type="ECO:0000256" key="5">
    <source>
        <dbReference type="ARBA" id="ARBA00023118"/>
    </source>
</evidence>
<sequence>MSAIQEFKNLIAGKTFVDDEVMRKAEDIGRELMGVTTTKMRQYFDDIKGLRRKIESDLSPQQIKVQLRLILSRVAYDTGRVKGKKDKTDYNNFCLLESFLKACIDKVIKSENIEKMTNEFITFIEAMYGYFYFHAK</sequence>
<comment type="similarity">
    <text evidence="2">Belongs to the CRISPR-associated Csm2 family.</text>
</comment>
<evidence type="ECO:0000256" key="6">
    <source>
        <dbReference type="ARBA" id="ARBA00031723"/>
    </source>
</evidence>